<keyword evidence="1" id="KW-0472">Membrane</keyword>
<keyword evidence="3" id="KW-1185">Reference proteome</keyword>
<proteinExistence type="predicted"/>
<accession>A0A433JKR2</accession>
<dbReference type="AlphaFoldDB" id="A0A433JKR2"/>
<dbReference type="RefSeq" id="WP_127111157.1">
    <property type="nucleotide sequence ID" value="NZ_RZGR01000008.1"/>
</dbReference>
<reference evidence="2 3" key="1">
    <citation type="submission" date="2018-12" db="EMBL/GenBank/DDBJ databases">
        <title>Legionella sp,whole genome shotgun sequence.</title>
        <authorList>
            <person name="Wu H."/>
        </authorList>
    </citation>
    <scope>NUCLEOTIDE SEQUENCE [LARGE SCALE GENOMIC DNA]</scope>
    <source>
        <strain evidence="3">km714</strain>
    </source>
</reference>
<dbReference type="EMBL" id="RZGR01000008">
    <property type="protein sequence ID" value="RUQ89218.1"/>
    <property type="molecule type" value="Genomic_DNA"/>
</dbReference>
<dbReference type="Proteomes" id="UP000288012">
    <property type="component" value="Unassembled WGS sequence"/>
</dbReference>
<keyword evidence="1" id="KW-0812">Transmembrane</keyword>
<sequence>MSHISVNVIGIMIDADEKNFRLCEIEKRFKNTKLNHASGDLDVNSSDGFSMVQGLDNIIKFLSSIEPANPSVTTTKLILIYDPLCPNREELLKKMLSEIKKYRAFASWTLMTIGEEQSPLKAAEEADEIRKISVAGYPESWLQGLLKKEAHAMEFSLKLEEKKADFLMQLDIIRAKAADLRKNNYLPAAEAAQRLHTNLTEISKIYFANPTEHGYVKFKENAEQEIDKAHQELDKHRQVWKPILANIALAILGFGVLYFVAVLINRNFFFNKTDSSKKLDGLSAVLDTNTYQIG</sequence>
<evidence type="ECO:0000313" key="3">
    <source>
        <dbReference type="Proteomes" id="UP000288012"/>
    </source>
</evidence>
<name>A0A433JKR2_9GAMM</name>
<protein>
    <submittedName>
        <fullName evidence="2">Uncharacterized protein</fullName>
    </submittedName>
</protein>
<organism evidence="2 3">
    <name type="scientific">Legionella septentrionalis</name>
    <dbReference type="NCBI Taxonomy" id="2498109"/>
    <lineage>
        <taxon>Bacteria</taxon>
        <taxon>Pseudomonadati</taxon>
        <taxon>Pseudomonadota</taxon>
        <taxon>Gammaproteobacteria</taxon>
        <taxon>Legionellales</taxon>
        <taxon>Legionellaceae</taxon>
        <taxon>Legionella</taxon>
    </lineage>
</organism>
<feature type="transmembrane region" description="Helical" evidence="1">
    <location>
        <begin position="243"/>
        <end position="264"/>
    </location>
</feature>
<gene>
    <name evidence="2" type="ORF">EKM59_03830</name>
</gene>
<evidence type="ECO:0000313" key="2">
    <source>
        <dbReference type="EMBL" id="RUQ89218.1"/>
    </source>
</evidence>
<comment type="caution">
    <text evidence="2">The sequence shown here is derived from an EMBL/GenBank/DDBJ whole genome shotgun (WGS) entry which is preliminary data.</text>
</comment>
<keyword evidence="1" id="KW-1133">Transmembrane helix</keyword>
<evidence type="ECO:0000256" key="1">
    <source>
        <dbReference type="SAM" id="Phobius"/>
    </source>
</evidence>